<dbReference type="AlphaFoldDB" id="N2A9F9"/>
<protein>
    <recommendedName>
        <fullName evidence="3">DUF4393 domain-containing protein</fullName>
    </recommendedName>
</protein>
<gene>
    <name evidence="1" type="ORF">C823_03705</name>
</gene>
<evidence type="ECO:0008006" key="3">
    <source>
        <dbReference type="Google" id="ProtNLM"/>
    </source>
</evidence>
<evidence type="ECO:0000313" key="2">
    <source>
        <dbReference type="Proteomes" id="UP000012589"/>
    </source>
</evidence>
<accession>N2A9F9</accession>
<proteinExistence type="predicted"/>
<sequence length="261" mass="29841">MDIVTDELIEVIDKAVEKIPTVYDDGLKQATQESGKIFALLPRTINAALVPLRKWIAEREYNLAETEKILAKKLEKVGEEKIITPEPYVAVPAIQAISYTMNSKELRDLYANLLAKAMNSDTKDMVHPAYLETIKQLSPEEAMYFKYICSLKIRPMVDVQLDLPEGLSVTISTNANLFSADYNKFFELTIDNLTRLGLINIPYGVWYGEVSVYETLIGELKRKFNLDQWKEKYPEATGISFTKKRIDLTAYGINFYETCIR</sequence>
<dbReference type="HOGENOM" id="CLU_086036_1_0_9"/>
<keyword evidence="2" id="KW-1185">Reference proteome</keyword>
<name>N2A9F9_9FIRM</name>
<dbReference type="PATRIC" id="fig|1235802.3.peg.3910"/>
<reference evidence="1 2" key="1">
    <citation type="journal article" date="2014" name="Genome Announc.">
        <title>Draft genome sequences of the altered schaedler flora, a defined bacterial community from gnotobiotic mice.</title>
        <authorList>
            <person name="Wannemuehler M.J."/>
            <person name="Overstreet A.M."/>
            <person name="Ward D.V."/>
            <person name="Phillips G.J."/>
        </authorList>
    </citation>
    <scope>NUCLEOTIDE SEQUENCE [LARGE SCALE GENOMIC DNA]</scope>
    <source>
        <strain evidence="1 2">ASF492</strain>
    </source>
</reference>
<evidence type="ECO:0000313" key="1">
    <source>
        <dbReference type="EMBL" id="EMZ23098.1"/>
    </source>
</evidence>
<dbReference type="InterPro" id="IPR025506">
    <property type="entry name" value="Abi_alpha"/>
</dbReference>
<dbReference type="EMBL" id="AQFT01000110">
    <property type="protein sequence ID" value="EMZ23098.1"/>
    <property type="molecule type" value="Genomic_DNA"/>
</dbReference>
<dbReference type="STRING" id="1235802.C823_03705"/>
<dbReference type="Proteomes" id="UP000012589">
    <property type="component" value="Unassembled WGS sequence"/>
</dbReference>
<dbReference type="Pfam" id="PF14337">
    <property type="entry name" value="Abi_alpha"/>
    <property type="match status" value="1"/>
</dbReference>
<organism evidence="1 2">
    <name type="scientific">Eubacterium plexicaudatum ASF492</name>
    <dbReference type="NCBI Taxonomy" id="1235802"/>
    <lineage>
        <taxon>Bacteria</taxon>
        <taxon>Bacillati</taxon>
        <taxon>Bacillota</taxon>
        <taxon>Clostridia</taxon>
        <taxon>Eubacteriales</taxon>
        <taxon>Eubacteriaceae</taxon>
        <taxon>Eubacterium</taxon>
    </lineage>
</organism>
<comment type="caution">
    <text evidence="1">The sequence shown here is derived from an EMBL/GenBank/DDBJ whole genome shotgun (WGS) entry which is preliminary data.</text>
</comment>
<dbReference type="eggNOG" id="ENOG5031DES">
    <property type="taxonomic scope" value="Bacteria"/>
</dbReference>
<dbReference type="Gene3D" id="3.30.110.190">
    <property type="match status" value="1"/>
</dbReference>